<feature type="transmembrane region" description="Helical" evidence="2">
    <location>
        <begin position="251"/>
        <end position="269"/>
    </location>
</feature>
<sequence>MLPIIVKASGFILVILLAYVLKQKGILTAEHGKGFSTILMTVTLPCALLVSTRSLNMSALFLIPMGLGIAGNLLLLGIGYLRGRHKEPIAQAQDMIQLVGYNIGTFAFPFVQSFFPASYLMQVILFDTGNALMVFGGNYTITSLVSRVGEQVTLKAILKKLFRSVPFCTYLLCFGLSLWKITLPTALLTLAKLGADANPFIAMLTLGLMVDFRLSRQDLKELGQLIGLRLFASFLMLVCLSQFPIDLVIKKMLAICLIAPISVVTPLYARELGSESALPATVNSLSIVISIILMTVLILFVS</sequence>
<dbReference type="Proteomes" id="UP000347383">
    <property type="component" value="Chromosome"/>
</dbReference>
<feature type="transmembrane region" description="Helical" evidence="2">
    <location>
        <begin position="167"/>
        <end position="191"/>
    </location>
</feature>
<evidence type="ECO:0000313" key="3">
    <source>
        <dbReference type="EMBL" id="QGH02498.1"/>
    </source>
</evidence>
<keyword evidence="1" id="KW-0813">Transport</keyword>
<feature type="transmembrane region" description="Helical" evidence="2">
    <location>
        <begin position="281"/>
        <end position="301"/>
    </location>
</feature>
<dbReference type="AlphaFoldDB" id="A0A9X7S532"/>
<reference evidence="3 4" key="1">
    <citation type="submission" date="2018-10" db="EMBL/GenBank/DDBJ databases">
        <title>Comparative Genomics Analysis of the Streptococcus dysgalactiae subspecies dysgalactiae.</title>
        <authorList>
            <person name="Koh T.H."/>
            <person name="Abdul Rahman N."/>
            <person name="Sessions O.M."/>
        </authorList>
    </citation>
    <scope>NUCLEOTIDE SEQUENCE [LARGE SCALE GENOMIC DNA]</scope>
    <source>
        <strain evidence="3 4">DB60705-15</strain>
    </source>
</reference>
<feature type="transmembrane region" description="Helical" evidence="2">
    <location>
        <begin position="34"/>
        <end position="51"/>
    </location>
</feature>
<evidence type="ECO:0000313" key="4">
    <source>
        <dbReference type="Proteomes" id="UP000347383"/>
    </source>
</evidence>
<organism evidence="3 4">
    <name type="scientific">Streptococcus dysgalactiae subsp. dysgalactiae</name>
    <dbReference type="NCBI Taxonomy" id="99822"/>
    <lineage>
        <taxon>Bacteria</taxon>
        <taxon>Bacillati</taxon>
        <taxon>Bacillota</taxon>
        <taxon>Bacilli</taxon>
        <taxon>Lactobacillales</taxon>
        <taxon>Streptococcaceae</taxon>
        <taxon>Streptococcus</taxon>
    </lineage>
</organism>
<feature type="transmembrane region" description="Helical" evidence="2">
    <location>
        <begin position="6"/>
        <end position="22"/>
    </location>
</feature>
<feature type="transmembrane region" description="Helical" evidence="2">
    <location>
        <begin position="57"/>
        <end position="78"/>
    </location>
</feature>
<gene>
    <name evidence="3" type="ORF">EA457_08055</name>
</gene>
<feature type="transmembrane region" description="Helical" evidence="2">
    <location>
        <begin position="98"/>
        <end position="117"/>
    </location>
</feature>
<dbReference type="PANTHER" id="PTHR36838">
    <property type="entry name" value="AUXIN EFFLUX CARRIER FAMILY PROTEIN"/>
    <property type="match status" value="1"/>
</dbReference>
<protein>
    <submittedName>
        <fullName evidence="3">Permease</fullName>
    </submittedName>
</protein>
<dbReference type="EMBL" id="CP033165">
    <property type="protein sequence ID" value="QGH02498.1"/>
    <property type="molecule type" value="Genomic_DNA"/>
</dbReference>
<keyword evidence="2" id="KW-0472">Membrane</keyword>
<accession>A0A9X7S532</accession>
<evidence type="ECO:0000256" key="2">
    <source>
        <dbReference type="SAM" id="Phobius"/>
    </source>
</evidence>
<feature type="transmembrane region" description="Helical" evidence="2">
    <location>
        <begin position="123"/>
        <end position="146"/>
    </location>
</feature>
<name>A0A9X7S532_STRDY</name>
<dbReference type="PANTHER" id="PTHR36838:SF3">
    <property type="entry name" value="TRANSPORTER AUXIN EFFLUX CARRIER EC FAMILY"/>
    <property type="match status" value="1"/>
</dbReference>
<feature type="transmembrane region" description="Helical" evidence="2">
    <location>
        <begin position="226"/>
        <end position="245"/>
    </location>
</feature>
<evidence type="ECO:0000256" key="1">
    <source>
        <dbReference type="ARBA" id="ARBA00022448"/>
    </source>
</evidence>
<keyword evidence="2" id="KW-1133">Transmembrane helix</keyword>
<proteinExistence type="predicted"/>
<dbReference type="RefSeq" id="WP_155778104.1">
    <property type="nucleotide sequence ID" value="NZ_CP033165.1"/>
</dbReference>
<keyword evidence="2" id="KW-0812">Transmembrane</keyword>